<evidence type="ECO:0000313" key="5">
    <source>
        <dbReference type="Proteomes" id="UP000064967"/>
    </source>
</evidence>
<organism evidence="4 5">
    <name type="scientific">Labilithrix luteola</name>
    <dbReference type="NCBI Taxonomy" id="1391654"/>
    <lineage>
        <taxon>Bacteria</taxon>
        <taxon>Pseudomonadati</taxon>
        <taxon>Myxococcota</taxon>
        <taxon>Polyangia</taxon>
        <taxon>Polyangiales</taxon>
        <taxon>Labilitrichaceae</taxon>
        <taxon>Labilithrix</taxon>
    </lineage>
</organism>
<dbReference type="AlphaFoldDB" id="A0A0K1PNP2"/>
<dbReference type="PROSITE" id="PS50110">
    <property type="entry name" value="RESPONSE_REGULATORY"/>
    <property type="match status" value="1"/>
</dbReference>
<proteinExistence type="predicted"/>
<reference evidence="4 5" key="1">
    <citation type="submission" date="2015-08" db="EMBL/GenBank/DDBJ databases">
        <authorList>
            <person name="Babu N.S."/>
            <person name="Beckwith C.J."/>
            <person name="Beseler K.G."/>
            <person name="Brison A."/>
            <person name="Carone J.V."/>
            <person name="Caskin T.P."/>
            <person name="Diamond M."/>
            <person name="Durham M.E."/>
            <person name="Foxe J.M."/>
            <person name="Go M."/>
            <person name="Henderson B.A."/>
            <person name="Jones I.B."/>
            <person name="McGettigan J.A."/>
            <person name="Micheletti S.J."/>
            <person name="Nasrallah M.E."/>
            <person name="Ortiz D."/>
            <person name="Piller C.R."/>
            <person name="Privatt S.R."/>
            <person name="Schneider S.L."/>
            <person name="Sharp S."/>
            <person name="Smith T.C."/>
            <person name="Stanton J.D."/>
            <person name="Ullery H.E."/>
            <person name="Wilson R.J."/>
            <person name="Serrano M.G."/>
            <person name="Buck G."/>
            <person name="Lee V."/>
            <person name="Wang Y."/>
            <person name="Carvalho R."/>
            <person name="Voegtly L."/>
            <person name="Shi R."/>
            <person name="Duckworth R."/>
            <person name="Johnson A."/>
            <person name="Loviza R."/>
            <person name="Walstead R."/>
            <person name="Shah Z."/>
            <person name="Kiflezghi M."/>
            <person name="Wade K."/>
            <person name="Ball S.L."/>
            <person name="Bradley K.W."/>
            <person name="Asai D.J."/>
            <person name="Bowman C.A."/>
            <person name="Russell D.A."/>
            <person name="Pope W.H."/>
            <person name="Jacobs-Sera D."/>
            <person name="Hendrix R.W."/>
            <person name="Hatfull G.F."/>
        </authorList>
    </citation>
    <scope>NUCLEOTIDE SEQUENCE [LARGE SCALE GENOMIC DNA]</scope>
    <source>
        <strain evidence="4 5">DSM 27648</strain>
    </source>
</reference>
<evidence type="ECO:0000259" key="3">
    <source>
        <dbReference type="PROSITE" id="PS50110"/>
    </source>
</evidence>
<dbReference type="EMBL" id="CP012333">
    <property type="protein sequence ID" value="AKU95165.1"/>
    <property type="molecule type" value="Genomic_DNA"/>
</dbReference>
<keyword evidence="5" id="KW-1185">Reference proteome</keyword>
<dbReference type="SUPFAM" id="SSF52172">
    <property type="entry name" value="CheY-like"/>
    <property type="match status" value="1"/>
</dbReference>
<dbReference type="PANTHER" id="PTHR44591:SF3">
    <property type="entry name" value="RESPONSE REGULATORY DOMAIN-CONTAINING PROTEIN"/>
    <property type="match status" value="1"/>
</dbReference>
<dbReference type="InterPro" id="IPR001789">
    <property type="entry name" value="Sig_transdc_resp-reg_receiver"/>
</dbReference>
<dbReference type="InterPro" id="IPR011006">
    <property type="entry name" value="CheY-like_superfamily"/>
</dbReference>
<name>A0A0K1PNP2_9BACT</name>
<dbReference type="CDD" id="cd17574">
    <property type="entry name" value="REC_OmpR"/>
    <property type="match status" value="1"/>
</dbReference>
<dbReference type="SMART" id="SM00448">
    <property type="entry name" value="REC"/>
    <property type="match status" value="1"/>
</dbReference>
<keyword evidence="1 2" id="KW-0597">Phosphoprotein</keyword>
<accession>A0A0K1PNP2</accession>
<protein>
    <submittedName>
        <fullName evidence="4">Two-component response regulator</fullName>
    </submittedName>
</protein>
<dbReference type="STRING" id="1391654.AKJ09_01829"/>
<evidence type="ECO:0000313" key="4">
    <source>
        <dbReference type="EMBL" id="AKU95165.1"/>
    </source>
</evidence>
<dbReference type="KEGG" id="llu:AKJ09_01829"/>
<dbReference type="Proteomes" id="UP000064967">
    <property type="component" value="Chromosome"/>
</dbReference>
<dbReference type="InterPro" id="IPR050595">
    <property type="entry name" value="Bact_response_regulator"/>
</dbReference>
<dbReference type="PANTHER" id="PTHR44591">
    <property type="entry name" value="STRESS RESPONSE REGULATOR PROTEIN 1"/>
    <property type="match status" value="1"/>
</dbReference>
<evidence type="ECO:0000256" key="1">
    <source>
        <dbReference type="ARBA" id="ARBA00022553"/>
    </source>
</evidence>
<gene>
    <name evidence="4" type="ORF">AKJ09_01829</name>
</gene>
<evidence type="ECO:0000256" key="2">
    <source>
        <dbReference type="PROSITE-ProRule" id="PRU00169"/>
    </source>
</evidence>
<dbReference type="GO" id="GO:0000160">
    <property type="term" value="P:phosphorelay signal transduction system"/>
    <property type="evidence" value="ECO:0007669"/>
    <property type="project" value="InterPro"/>
</dbReference>
<sequence>MVEDDEGVREALSLILDIEGYEAIAASNGAEALRLLETIEPPCLILLDLMMPIMDGWTLAAQLEKDARLSSIPIVFLTAFAERATPLSKSHRVIRKPVDTHLLMTIVQQHCRS</sequence>
<feature type="modified residue" description="4-aspartylphosphate" evidence="2">
    <location>
        <position position="48"/>
    </location>
</feature>
<dbReference type="Gene3D" id="3.40.50.2300">
    <property type="match status" value="1"/>
</dbReference>
<dbReference type="Pfam" id="PF00072">
    <property type="entry name" value="Response_reg"/>
    <property type="match status" value="1"/>
</dbReference>
<feature type="domain" description="Response regulatory" evidence="3">
    <location>
        <begin position="1"/>
        <end position="111"/>
    </location>
</feature>